<dbReference type="GO" id="GO:0016787">
    <property type="term" value="F:hydrolase activity"/>
    <property type="evidence" value="ECO:0007669"/>
    <property type="project" value="UniProtKB-KW"/>
</dbReference>
<reference evidence="3" key="1">
    <citation type="submission" date="2023-07" db="EMBL/GenBank/DDBJ databases">
        <title>30 novel species of actinomycetes from the DSMZ collection.</title>
        <authorList>
            <person name="Nouioui I."/>
        </authorList>
    </citation>
    <scope>NUCLEOTIDE SEQUENCE [LARGE SCALE GENOMIC DNA]</scope>
    <source>
        <strain evidence="3">DSM 46792</strain>
    </source>
</reference>
<dbReference type="SUPFAM" id="SSF56529">
    <property type="entry name" value="FAH"/>
    <property type="match status" value="1"/>
</dbReference>
<evidence type="ECO:0000313" key="2">
    <source>
        <dbReference type="EMBL" id="MDT0274978.1"/>
    </source>
</evidence>
<comment type="caution">
    <text evidence="2">The sequence shown here is derived from an EMBL/GenBank/DDBJ whole genome shotgun (WGS) entry which is preliminary data.</text>
</comment>
<dbReference type="Proteomes" id="UP001183222">
    <property type="component" value="Unassembled WGS sequence"/>
</dbReference>
<keyword evidence="2" id="KW-0378">Hydrolase</keyword>
<keyword evidence="3" id="KW-1185">Reference proteome</keyword>
<dbReference type="Pfam" id="PF01557">
    <property type="entry name" value="FAA_hydrolase"/>
    <property type="match status" value="1"/>
</dbReference>
<dbReference type="InterPro" id="IPR036663">
    <property type="entry name" value="Fumarylacetoacetase_C_sf"/>
</dbReference>
<protein>
    <submittedName>
        <fullName evidence="2">Fumarylacetoacetate hydrolase family protein</fullName>
    </submittedName>
</protein>
<dbReference type="InterPro" id="IPR011234">
    <property type="entry name" value="Fumarylacetoacetase-like_C"/>
</dbReference>
<name>A0ABU2K465_9ACTN</name>
<proteinExistence type="predicted"/>
<dbReference type="EMBL" id="JAVREI010000001">
    <property type="protein sequence ID" value="MDT0274978.1"/>
    <property type="molecule type" value="Genomic_DNA"/>
</dbReference>
<dbReference type="RefSeq" id="WP_311343796.1">
    <property type="nucleotide sequence ID" value="NZ_JAVREI010000001.1"/>
</dbReference>
<dbReference type="PANTHER" id="PTHR43211">
    <property type="entry name" value="FUMARYLACETOACETATE HYDROLASE"/>
    <property type="match status" value="1"/>
</dbReference>
<organism evidence="2 3">
    <name type="scientific">Blastococcus goldschmidtiae</name>
    <dbReference type="NCBI Taxonomy" id="3075546"/>
    <lineage>
        <taxon>Bacteria</taxon>
        <taxon>Bacillati</taxon>
        <taxon>Actinomycetota</taxon>
        <taxon>Actinomycetes</taxon>
        <taxon>Geodermatophilales</taxon>
        <taxon>Geodermatophilaceae</taxon>
        <taxon>Blastococcus</taxon>
    </lineage>
</organism>
<feature type="domain" description="Fumarylacetoacetase-like C-terminal" evidence="1">
    <location>
        <begin position="74"/>
        <end position="298"/>
    </location>
</feature>
<accession>A0ABU2K465</accession>
<dbReference type="Gene3D" id="3.90.850.10">
    <property type="entry name" value="Fumarylacetoacetase-like, C-terminal domain"/>
    <property type="match status" value="1"/>
</dbReference>
<sequence>MTYASAVDGTDRVGLLEDGEIHGLRSPARLVDLLGDDGERLARAAEEARRDPAEVVPLGTASLRAPVPVPPSIRDFMAFEEHVCNARGLPRGGLEPGFYDAPVFYFTNPAAVLGPHDDVPVSPGSAAFDYELELGVVVGRPGADLDPAEAEQHVAGYLVFCDWSARDLQKAEMRHGLGPAKGKDGATTLGPALVTPDELAPRRLGRAFDLQARVTVNGRPSTTSNFRDPLWSIGELLAYASRGTRLVPGDVIGSGTVGAGCLLELSALHGTEAYPWLHPGDRVQLSVEVLGDITTTVVEGAPLRPLRRRDEHG</sequence>
<dbReference type="PANTHER" id="PTHR43211:SF1">
    <property type="entry name" value="BLL6422 PROTEIN"/>
    <property type="match status" value="1"/>
</dbReference>
<evidence type="ECO:0000313" key="3">
    <source>
        <dbReference type="Proteomes" id="UP001183222"/>
    </source>
</evidence>
<gene>
    <name evidence="2" type="ORF">RM425_03625</name>
</gene>
<evidence type="ECO:0000259" key="1">
    <source>
        <dbReference type="Pfam" id="PF01557"/>
    </source>
</evidence>